<keyword evidence="10 19" id="KW-0863">Zinc-finger</keyword>
<keyword evidence="13" id="KW-0238">DNA-binding</keyword>
<evidence type="ECO:0000256" key="14">
    <source>
        <dbReference type="ARBA" id="ARBA00023204"/>
    </source>
</evidence>
<keyword evidence="8" id="KW-0479">Metal-binding</keyword>
<dbReference type="InterPro" id="IPR039577">
    <property type="entry name" value="Rad18"/>
</dbReference>
<feature type="compositionally biased region" description="Low complexity" evidence="21">
    <location>
        <begin position="131"/>
        <end position="144"/>
    </location>
</feature>
<keyword evidence="12" id="KW-0862">Zinc</keyword>
<evidence type="ECO:0000256" key="18">
    <source>
        <dbReference type="ARBA" id="ARBA00082369"/>
    </source>
</evidence>
<sequence>MNSNKLAVLLAQDIPDSTDFPKKAPFLRQLDDSVCCTICSKYYEGPVSLLCGHSFCSMCIRENLSIKPHCPACRQNATEGNLRPNLVLEEIVSAWKLSRPYVLDLAKQEEARAAEPAKKKRRLSPSCVAGPSRTSSTSSKDSSPSDPPEGDVPKPDSIVNCPVCDRRLKYKEINTHMDNNCAPISSVSAAKSGAPTSKTQKTQWSDLMRGQPPKSKGKGKDKAAEDDDYPLPKVSYDTLKEKQLRDKLAEHGLPTTGDRPVLTRRHQRWTMQWNANLDKSAAKRQTKAELRADLKKWEEQRKNKKEKITVDDSHLKTHREDFKKLVAAAQPVKAKPAVPESSPAAARSSSVAPNPPPESDIIVVDSDDEIGDS</sequence>
<keyword evidence="7" id="KW-0808">Transferase</keyword>
<dbReference type="GO" id="GO:0003697">
    <property type="term" value="F:single-stranded DNA binding"/>
    <property type="evidence" value="ECO:0007669"/>
    <property type="project" value="InterPro"/>
</dbReference>
<feature type="compositionally biased region" description="Polar residues" evidence="21">
    <location>
        <begin position="186"/>
        <end position="205"/>
    </location>
</feature>
<gene>
    <name evidence="24" type="ORF">B0H17DRAFT_1043261</name>
</gene>
<dbReference type="SUPFAM" id="SSF57850">
    <property type="entry name" value="RING/U-box"/>
    <property type="match status" value="1"/>
</dbReference>
<evidence type="ECO:0000256" key="21">
    <source>
        <dbReference type="SAM" id="MobiDB-lite"/>
    </source>
</evidence>
<evidence type="ECO:0000256" key="2">
    <source>
        <dbReference type="ARBA" id="ARBA00004123"/>
    </source>
</evidence>
<evidence type="ECO:0000256" key="3">
    <source>
        <dbReference type="ARBA" id="ARBA00004906"/>
    </source>
</evidence>
<dbReference type="InterPro" id="IPR018957">
    <property type="entry name" value="Znf_C3HC4_RING-type"/>
</dbReference>
<reference evidence="24" key="1">
    <citation type="submission" date="2023-03" db="EMBL/GenBank/DDBJ databases">
        <title>Massive genome expansion in bonnet fungi (Mycena s.s.) driven by repeated elements and novel gene families across ecological guilds.</title>
        <authorList>
            <consortium name="Lawrence Berkeley National Laboratory"/>
            <person name="Harder C.B."/>
            <person name="Miyauchi S."/>
            <person name="Viragh M."/>
            <person name="Kuo A."/>
            <person name="Thoen E."/>
            <person name="Andreopoulos B."/>
            <person name="Lu D."/>
            <person name="Skrede I."/>
            <person name="Drula E."/>
            <person name="Henrissat B."/>
            <person name="Morin E."/>
            <person name="Kohler A."/>
            <person name="Barry K."/>
            <person name="LaButti K."/>
            <person name="Morin E."/>
            <person name="Salamov A."/>
            <person name="Lipzen A."/>
            <person name="Mereny Z."/>
            <person name="Hegedus B."/>
            <person name="Baldrian P."/>
            <person name="Stursova M."/>
            <person name="Weitz H."/>
            <person name="Taylor A."/>
            <person name="Grigoriev I.V."/>
            <person name="Nagy L.G."/>
            <person name="Martin F."/>
            <person name="Kauserud H."/>
        </authorList>
    </citation>
    <scope>NUCLEOTIDE SEQUENCE</scope>
    <source>
        <strain evidence="24">CBHHK067</strain>
    </source>
</reference>
<evidence type="ECO:0000256" key="19">
    <source>
        <dbReference type="PROSITE-ProRule" id="PRU00175"/>
    </source>
</evidence>
<evidence type="ECO:0000256" key="5">
    <source>
        <dbReference type="ARBA" id="ARBA00012483"/>
    </source>
</evidence>
<dbReference type="InterPro" id="IPR017907">
    <property type="entry name" value="Znf_RING_CS"/>
</dbReference>
<feature type="coiled-coil region" evidence="20">
    <location>
        <begin position="280"/>
        <end position="307"/>
    </location>
</feature>
<feature type="compositionally biased region" description="Low complexity" evidence="21">
    <location>
        <begin position="328"/>
        <end position="352"/>
    </location>
</feature>
<comment type="subcellular location">
    <subcellularLocation>
        <location evidence="2">Nucleus</location>
    </subcellularLocation>
</comment>
<keyword evidence="14" id="KW-0234">DNA repair</keyword>
<protein>
    <recommendedName>
        <fullName evidence="6">Postreplication repair E3 ubiquitin-protein ligase RAD18</fullName>
        <ecNumber evidence="5">2.3.2.27</ecNumber>
    </recommendedName>
    <alternativeName>
        <fullName evidence="17">Postreplication repair E3 ubiquitin-protein ligase rad18</fullName>
    </alternativeName>
    <alternativeName>
        <fullName evidence="16 18">RING-type E3 ubiquitin transferase RAD18</fullName>
    </alternativeName>
</protein>
<dbReference type="AlphaFoldDB" id="A0AAD7E012"/>
<dbReference type="SMART" id="SM00184">
    <property type="entry name" value="RING"/>
    <property type="match status" value="1"/>
</dbReference>
<keyword evidence="9" id="KW-0227">DNA damage</keyword>
<evidence type="ECO:0000256" key="6">
    <source>
        <dbReference type="ARBA" id="ARBA00015551"/>
    </source>
</evidence>
<evidence type="ECO:0000256" key="17">
    <source>
        <dbReference type="ARBA" id="ARBA00074353"/>
    </source>
</evidence>
<dbReference type="Proteomes" id="UP001221757">
    <property type="component" value="Unassembled WGS sequence"/>
</dbReference>
<keyword evidence="11" id="KW-0833">Ubl conjugation pathway</keyword>
<dbReference type="InterPro" id="IPR003034">
    <property type="entry name" value="SAP_dom"/>
</dbReference>
<evidence type="ECO:0000313" key="24">
    <source>
        <dbReference type="EMBL" id="KAJ7702227.1"/>
    </source>
</evidence>
<dbReference type="PROSITE" id="PS50089">
    <property type="entry name" value="ZF_RING_2"/>
    <property type="match status" value="1"/>
</dbReference>
<comment type="caution">
    <text evidence="24">The sequence shown here is derived from an EMBL/GenBank/DDBJ whole genome shotgun (WGS) entry which is preliminary data.</text>
</comment>
<dbReference type="Pfam" id="PF00097">
    <property type="entry name" value="zf-C3HC4"/>
    <property type="match status" value="1"/>
</dbReference>
<dbReference type="GO" id="GO:0005634">
    <property type="term" value="C:nucleus"/>
    <property type="evidence" value="ECO:0007669"/>
    <property type="project" value="UniProtKB-SubCell"/>
</dbReference>
<feature type="region of interest" description="Disordered" evidence="21">
    <location>
        <begin position="111"/>
        <end position="158"/>
    </location>
</feature>
<dbReference type="PROSITE" id="PS50800">
    <property type="entry name" value="SAP"/>
    <property type="match status" value="1"/>
</dbReference>
<dbReference type="GO" id="GO:0006513">
    <property type="term" value="P:protein monoubiquitination"/>
    <property type="evidence" value="ECO:0007669"/>
    <property type="project" value="InterPro"/>
</dbReference>
<dbReference type="InterPro" id="IPR006642">
    <property type="entry name" value="Rad18_UBZ4"/>
</dbReference>
<evidence type="ECO:0000313" key="25">
    <source>
        <dbReference type="Proteomes" id="UP001221757"/>
    </source>
</evidence>
<keyword evidence="15" id="KW-0539">Nucleus</keyword>
<evidence type="ECO:0000256" key="15">
    <source>
        <dbReference type="ARBA" id="ARBA00023242"/>
    </source>
</evidence>
<feature type="domain" description="SAP" evidence="23">
    <location>
        <begin position="236"/>
        <end position="270"/>
    </location>
</feature>
<evidence type="ECO:0000256" key="11">
    <source>
        <dbReference type="ARBA" id="ARBA00022786"/>
    </source>
</evidence>
<evidence type="ECO:0000256" key="20">
    <source>
        <dbReference type="SAM" id="Coils"/>
    </source>
</evidence>
<evidence type="ECO:0000256" key="4">
    <source>
        <dbReference type="ARBA" id="ARBA00009506"/>
    </source>
</evidence>
<dbReference type="Gene3D" id="3.30.40.10">
    <property type="entry name" value="Zinc/RING finger domain, C3HC4 (zinc finger)"/>
    <property type="match status" value="1"/>
</dbReference>
<evidence type="ECO:0000256" key="12">
    <source>
        <dbReference type="ARBA" id="ARBA00022833"/>
    </source>
</evidence>
<dbReference type="SMART" id="SM00513">
    <property type="entry name" value="SAP"/>
    <property type="match status" value="1"/>
</dbReference>
<feature type="region of interest" description="Disordered" evidence="21">
    <location>
        <begin position="186"/>
        <end position="233"/>
    </location>
</feature>
<dbReference type="EC" id="2.3.2.27" evidence="5"/>
<evidence type="ECO:0000256" key="1">
    <source>
        <dbReference type="ARBA" id="ARBA00000900"/>
    </source>
</evidence>
<dbReference type="GO" id="GO:0008270">
    <property type="term" value="F:zinc ion binding"/>
    <property type="evidence" value="ECO:0007669"/>
    <property type="project" value="UniProtKB-KW"/>
</dbReference>
<evidence type="ECO:0000256" key="16">
    <source>
        <dbReference type="ARBA" id="ARBA00031783"/>
    </source>
</evidence>
<dbReference type="PANTHER" id="PTHR14134">
    <property type="entry name" value="E3 UBIQUITIN-PROTEIN LIGASE RAD18"/>
    <property type="match status" value="1"/>
</dbReference>
<dbReference type="Pfam" id="PF02037">
    <property type="entry name" value="SAP"/>
    <property type="match status" value="1"/>
</dbReference>
<evidence type="ECO:0000256" key="9">
    <source>
        <dbReference type="ARBA" id="ARBA00022763"/>
    </source>
</evidence>
<dbReference type="GO" id="GO:0006281">
    <property type="term" value="P:DNA repair"/>
    <property type="evidence" value="ECO:0007669"/>
    <property type="project" value="UniProtKB-KW"/>
</dbReference>
<dbReference type="PROSITE" id="PS00518">
    <property type="entry name" value="ZF_RING_1"/>
    <property type="match status" value="1"/>
</dbReference>
<dbReference type="GO" id="GO:0006301">
    <property type="term" value="P:DNA damage tolerance"/>
    <property type="evidence" value="ECO:0007669"/>
    <property type="project" value="InterPro"/>
</dbReference>
<evidence type="ECO:0000256" key="13">
    <source>
        <dbReference type="ARBA" id="ARBA00023125"/>
    </source>
</evidence>
<organism evidence="24 25">
    <name type="scientific">Mycena rosella</name>
    <name type="common">Pink bonnet</name>
    <name type="synonym">Agaricus rosellus</name>
    <dbReference type="NCBI Taxonomy" id="1033263"/>
    <lineage>
        <taxon>Eukaryota</taxon>
        <taxon>Fungi</taxon>
        <taxon>Dikarya</taxon>
        <taxon>Basidiomycota</taxon>
        <taxon>Agaricomycotina</taxon>
        <taxon>Agaricomycetes</taxon>
        <taxon>Agaricomycetidae</taxon>
        <taxon>Agaricales</taxon>
        <taxon>Marasmiineae</taxon>
        <taxon>Mycenaceae</taxon>
        <taxon>Mycena</taxon>
    </lineage>
</organism>
<dbReference type="PANTHER" id="PTHR14134:SF2">
    <property type="entry name" value="E3 UBIQUITIN-PROTEIN LIGASE RAD18"/>
    <property type="match status" value="1"/>
</dbReference>
<proteinExistence type="inferred from homology"/>
<feature type="region of interest" description="Disordered" evidence="21">
    <location>
        <begin position="328"/>
        <end position="373"/>
    </location>
</feature>
<dbReference type="SMART" id="SM00734">
    <property type="entry name" value="ZnF_Rad18"/>
    <property type="match status" value="1"/>
</dbReference>
<evidence type="ECO:0000259" key="22">
    <source>
        <dbReference type="PROSITE" id="PS50089"/>
    </source>
</evidence>
<evidence type="ECO:0000256" key="10">
    <source>
        <dbReference type="ARBA" id="ARBA00022771"/>
    </source>
</evidence>
<dbReference type="GO" id="GO:0061630">
    <property type="term" value="F:ubiquitin protein ligase activity"/>
    <property type="evidence" value="ECO:0007669"/>
    <property type="project" value="UniProtKB-EC"/>
</dbReference>
<dbReference type="FunFam" id="3.30.40.10:FF:000172">
    <property type="entry name" value="E3 ubiquitin-protein ligase RAD18"/>
    <property type="match status" value="1"/>
</dbReference>
<dbReference type="InterPro" id="IPR001841">
    <property type="entry name" value="Znf_RING"/>
</dbReference>
<keyword evidence="20" id="KW-0175">Coiled coil</keyword>
<evidence type="ECO:0000256" key="8">
    <source>
        <dbReference type="ARBA" id="ARBA00022723"/>
    </source>
</evidence>
<evidence type="ECO:0000259" key="23">
    <source>
        <dbReference type="PROSITE" id="PS50800"/>
    </source>
</evidence>
<dbReference type="EMBL" id="JARKIE010000015">
    <property type="protein sequence ID" value="KAJ7702227.1"/>
    <property type="molecule type" value="Genomic_DNA"/>
</dbReference>
<accession>A0AAD7E012</accession>
<keyword evidence="25" id="KW-1185">Reference proteome</keyword>
<feature type="domain" description="RING-type" evidence="22">
    <location>
        <begin position="36"/>
        <end position="74"/>
    </location>
</feature>
<dbReference type="GO" id="GO:0097505">
    <property type="term" value="C:Rad6-Rad18 complex"/>
    <property type="evidence" value="ECO:0007669"/>
    <property type="project" value="TreeGrafter"/>
</dbReference>
<comment type="similarity">
    <text evidence="4">Belongs to the RAD18 family.</text>
</comment>
<comment type="pathway">
    <text evidence="3">Protein modification; protein ubiquitination.</text>
</comment>
<evidence type="ECO:0000256" key="7">
    <source>
        <dbReference type="ARBA" id="ARBA00022679"/>
    </source>
</evidence>
<dbReference type="InterPro" id="IPR013083">
    <property type="entry name" value="Znf_RING/FYVE/PHD"/>
</dbReference>
<name>A0AAD7E012_MYCRO</name>
<comment type="catalytic activity">
    <reaction evidence="1">
        <text>S-ubiquitinyl-[E2 ubiquitin-conjugating enzyme]-L-cysteine + [acceptor protein]-L-lysine = [E2 ubiquitin-conjugating enzyme]-L-cysteine + N(6)-ubiquitinyl-[acceptor protein]-L-lysine.</text>
        <dbReference type="EC" id="2.3.2.27"/>
    </reaction>
</comment>